<gene>
    <name evidence="1" type="ORF">JVT61DRAFT_5985</name>
</gene>
<proteinExistence type="predicted"/>
<organism evidence="1 2">
    <name type="scientific">Boletus reticuloceps</name>
    <dbReference type="NCBI Taxonomy" id="495285"/>
    <lineage>
        <taxon>Eukaryota</taxon>
        <taxon>Fungi</taxon>
        <taxon>Dikarya</taxon>
        <taxon>Basidiomycota</taxon>
        <taxon>Agaricomycotina</taxon>
        <taxon>Agaricomycetes</taxon>
        <taxon>Agaricomycetidae</taxon>
        <taxon>Boletales</taxon>
        <taxon>Boletineae</taxon>
        <taxon>Boletaceae</taxon>
        <taxon>Boletoideae</taxon>
        <taxon>Boletus</taxon>
    </lineage>
</organism>
<dbReference type="EMBL" id="JAGFBS010000020">
    <property type="protein sequence ID" value="KAG6373836.1"/>
    <property type="molecule type" value="Genomic_DNA"/>
</dbReference>
<dbReference type="AlphaFoldDB" id="A0A8I3A8F9"/>
<reference evidence="1" key="1">
    <citation type="submission" date="2021-03" db="EMBL/GenBank/DDBJ databases">
        <title>Evolutionary innovations through gain and loss of genes in the ectomycorrhizal Boletales.</title>
        <authorList>
            <person name="Wu G."/>
            <person name="Miyauchi S."/>
            <person name="Morin E."/>
            <person name="Yang Z.-L."/>
            <person name="Xu J."/>
            <person name="Martin F.M."/>
        </authorList>
    </citation>
    <scope>NUCLEOTIDE SEQUENCE</scope>
    <source>
        <strain evidence="1">BR01</strain>
    </source>
</reference>
<dbReference type="Proteomes" id="UP000683000">
    <property type="component" value="Unassembled WGS sequence"/>
</dbReference>
<name>A0A8I3A8F9_9AGAM</name>
<sequence length="134" mass="14764">MGNVCCADRRVTLEPTTKLGGTMKACTAHQKPNPALGSTLVSDLDAYLGLRAGIPGEKFDYLDSENAWAEDPKADASDHMEHECSRRKGEVFLSVYFFMSPRGQVLDAVMSNGFSKIDTASRLRVFESITWLIT</sequence>
<keyword evidence="2" id="KW-1185">Reference proteome</keyword>
<comment type="caution">
    <text evidence="1">The sequence shown here is derived from an EMBL/GenBank/DDBJ whole genome shotgun (WGS) entry which is preliminary data.</text>
</comment>
<protein>
    <submittedName>
        <fullName evidence="1">Uncharacterized protein</fullName>
    </submittedName>
</protein>
<dbReference type="OrthoDB" id="1149618at2759"/>
<accession>A0A8I3A8F9</accession>
<evidence type="ECO:0000313" key="1">
    <source>
        <dbReference type="EMBL" id="KAG6373836.1"/>
    </source>
</evidence>
<evidence type="ECO:0000313" key="2">
    <source>
        <dbReference type="Proteomes" id="UP000683000"/>
    </source>
</evidence>